<evidence type="ECO:0000259" key="9">
    <source>
        <dbReference type="PROSITE" id="PS00281"/>
    </source>
</evidence>
<dbReference type="EMBL" id="JAYKXN010000004">
    <property type="protein sequence ID" value="KAK7295064.1"/>
    <property type="molecule type" value="Genomic_DNA"/>
</dbReference>
<protein>
    <recommendedName>
        <fullName evidence="9">Bowman-Birk serine protease inhibitors family domain-containing protein</fullName>
    </recommendedName>
</protein>
<evidence type="ECO:0000313" key="10">
    <source>
        <dbReference type="EMBL" id="KAK7295064.1"/>
    </source>
</evidence>
<dbReference type="PROSITE" id="PS00281">
    <property type="entry name" value="BOWMAN_BIRK"/>
    <property type="match status" value="1"/>
</dbReference>
<feature type="chain" id="PRO_5042933232" description="Bowman-Birk serine protease inhibitors family domain-containing protein" evidence="8">
    <location>
        <begin position="24"/>
        <end position="99"/>
    </location>
</feature>
<dbReference type="Pfam" id="PF00228">
    <property type="entry name" value="Bowman-Birk_leg"/>
    <property type="match status" value="2"/>
</dbReference>
<keyword evidence="3 7" id="KW-0722">Serine protease inhibitor</keyword>
<name>A0AAN9JB58_CLITE</name>
<sequence length="99" mass="10603">MAMVKIAMVIFVLGIISMATVSGDGGFEATNPLVESRSRPCCNHCVCTKSIPPQCRCTDVGKSCHSACKSCLCTKSNPPTCHCTDIKSFCYKPCHSNPL</sequence>
<dbReference type="CDD" id="cd00023">
    <property type="entry name" value="BBI"/>
    <property type="match status" value="1"/>
</dbReference>
<feature type="domain" description="Bowman-Birk serine protease inhibitors family" evidence="9">
    <location>
        <begin position="57"/>
        <end position="71"/>
    </location>
</feature>
<evidence type="ECO:0000256" key="1">
    <source>
        <dbReference type="ARBA" id="ARBA00008506"/>
    </source>
</evidence>
<evidence type="ECO:0000256" key="2">
    <source>
        <dbReference type="ARBA" id="ARBA00022690"/>
    </source>
</evidence>
<dbReference type="GO" id="GO:0004867">
    <property type="term" value="F:serine-type endopeptidase inhibitor activity"/>
    <property type="evidence" value="ECO:0007669"/>
    <property type="project" value="UniProtKB-KW"/>
</dbReference>
<feature type="signal peptide" evidence="8">
    <location>
        <begin position="1"/>
        <end position="23"/>
    </location>
</feature>
<feature type="disulfide bond" evidence="6">
    <location>
        <begin position="68"/>
        <end position="83"/>
    </location>
</feature>
<evidence type="ECO:0000256" key="7">
    <source>
        <dbReference type="RuleBase" id="RU003856"/>
    </source>
</evidence>
<keyword evidence="11" id="KW-1185">Reference proteome</keyword>
<dbReference type="InterPro" id="IPR000877">
    <property type="entry name" value="Prot_inh_BBI"/>
</dbReference>
<dbReference type="PANTHER" id="PTHR33479">
    <property type="entry name" value="BOWMAN-BIRK TYPE BRAN TRYPSIN INHIBITOR"/>
    <property type="match status" value="1"/>
</dbReference>
<evidence type="ECO:0000256" key="6">
    <source>
        <dbReference type="PIRSR" id="PIRSR600877-51"/>
    </source>
</evidence>
<evidence type="ECO:0000256" key="5">
    <source>
        <dbReference type="PIRSR" id="PIRSR600877-50"/>
    </source>
</evidence>
<evidence type="ECO:0000313" key="11">
    <source>
        <dbReference type="Proteomes" id="UP001359559"/>
    </source>
</evidence>
<dbReference type="SUPFAM" id="SSF57247">
    <property type="entry name" value="Bowman-Birk inhibitor, BBI"/>
    <property type="match status" value="1"/>
</dbReference>
<keyword evidence="4 6" id="KW-1015">Disulfide bond</keyword>
<feature type="disulfide bond" evidence="6">
    <location>
        <begin position="41"/>
        <end position="94"/>
    </location>
</feature>
<feature type="site" description="Reactive bond for trypsin" evidence="5">
    <location>
        <begin position="75"/>
        <end position="76"/>
    </location>
</feature>
<dbReference type="FunFam" id="2.10.69.10:FF:000001">
    <property type="entry name" value="Bowman-Birk type proteinase inhibitor"/>
    <property type="match status" value="1"/>
</dbReference>
<evidence type="ECO:0000256" key="4">
    <source>
        <dbReference type="ARBA" id="ARBA00023157"/>
    </source>
</evidence>
<feature type="disulfide bond" evidence="6">
    <location>
        <begin position="64"/>
        <end position="71"/>
    </location>
</feature>
<evidence type="ECO:0000256" key="3">
    <source>
        <dbReference type="ARBA" id="ARBA00022900"/>
    </source>
</evidence>
<evidence type="ECO:0000256" key="8">
    <source>
        <dbReference type="SAM" id="SignalP"/>
    </source>
</evidence>
<feature type="disulfide bond" evidence="6">
    <location>
        <begin position="45"/>
        <end position="90"/>
    </location>
</feature>
<dbReference type="SMART" id="SM00269">
    <property type="entry name" value="BowB"/>
    <property type="match status" value="1"/>
</dbReference>
<keyword evidence="8" id="KW-0732">Signal</keyword>
<dbReference type="InterPro" id="IPR035995">
    <property type="entry name" value="Bowman-Birk_prot_inh"/>
</dbReference>
<feature type="site" description="Reactive bond for trypsin" evidence="5">
    <location>
        <begin position="49"/>
        <end position="50"/>
    </location>
</feature>
<dbReference type="PANTHER" id="PTHR33479:SF18">
    <property type="entry name" value="INHIBITOR, PUTATIVE-RELATED"/>
    <property type="match status" value="1"/>
</dbReference>
<keyword evidence="2 7" id="KW-0646">Protease inhibitor</keyword>
<dbReference type="AlphaFoldDB" id="A0AAN9JB58"/>
<dbReference type="Proteomes" id="UP001359559">
    <property type="component" value="Unassembled WGS sequence"/>
</dbReference>
<feature type="disulfide bond" evidence="6">
    <location>
        <begin position="73"/>
        <end position="81"/>
    </location>
</feature>
<reference evidence="10 11" key="1">
    <citation type="submission" date="2024-01" db="EMBL/GenBank/DDBJ databases">
        <title>The genomes of 5 underutilized Papilionoideae crops provide insights into root nodulation and disease resistance.</title>
        <authorList>
            <person name="Yuan L."/>
        </authorList>
    </citation>
    <scope>NUCLEOTIDE SEQUENCE [LARGE SCALE GENOMIC DNA]</scope>
    <source>
        <strain evidence="10">LY-2023</strain>
        <tissue evidence="10">Leaf</tissue>
    </source>
</reference>
<comment type="caution">
    <text evidence="10">The sequence shown here is derived from an EMBL/GenBank/DDBJ whole genome shotgun (WGS) entry which is preliminary data.</text>
</comment>
<accession>A0AAN9JB58</accession>
<dbReference type="GO" id="GO:0005576">
    <property type="term" value="C:extracellular region"/>
    <property type="evidence" value="ECO:0007669"/>
    <property type="project" value="InterPro"/>
</dbReference>
<comment type="similarity">
    <text evidence="1 7">Belongs to the Bowman-Birk serine protease inhibitor family.</text>
</comment>
<feature type="disulfide bond" evidence="6">
    <location>
        <begin position="47"/>
        <end position="55"/>
    </location>
</feature>
<dbReference type="Gene3D" id="2.10.69.10">
    <property type="entry name" value="Cysteine Protease (Bromelain) Inhibitor, subunit H"/>
    <property type="match status" value="1"/>
</dbReference>
<feature type="disulfide bond" evidence="6">
    <location>
        <begin position="42"/>
        <end position="57"/>
    </location>
</feature>
<gene>
    <name evidence="10" type="ORF">RJT34_17967</name>
</gene>
<proteinExistence type="inferred from homology"/>
<organism evidence="10 11">
    <name type="scientific">Clitoria ternatea</name>
    <name type="common">Butterfly pea</name>
    <dbReference type="NCBI Taxonomy" id="43366"/>
    <lineage>
        <taxon>Eukaryota</taxon>
        <taxon>Viridiplantae</taxon>
        <taxon>Streptophyta</taxon>
        <taxon>Embryophyta</taxon>
        <taxon>Tracheophyta</taxon>
        <taxon>Spermatophyta</taxon>
        <taxon>Magnoliopsida</taxon>
        <taxon>eudicotyledons</taxon>
        <taxon>Gunneridae</taxon>
        <taxon>Pentapetalae</taxon>
        <taxon>rosids</taxon>
        <taxon>fabids</taxon>
        <taxon>Fabales</taxon>
        <taxon>Fabaceae</taxon>
        <taxon>Papilionoideae</taxon>
        <taxon>50 kb inversion clade</taxon>
        <taxon>NPAAA clade</taxon>
        <taxon>indigoferoid/millettioid clade</taxon>
        <taxon>Phaseoleae</taxon>
        <taxon>Clitoria</taxon>
    </lineage>
</organism>